<evidence type="ECO:0000256" key="7">
    <source>
        <dbReference type="SAM" id="SignalP"/>
    </source>
</evidence>
<protein>
    <submittedName>
        <fullName evidence="10">S8 family serine peptidase</fullName>
    </submittedName>
</protein>
<dbReference type="Pfam" id="PF18962">
    <property type="entry name" value="Por_Secre_tail"/>
    <property type="match status" value="1"/>
</dbReference>
<dbReference type="InterPro" id="IPR050131">
    <property type="entry name" value="Peptidase_S8_subtilisin-like"/>
</dbReference>
<dbReference type="EMBL" id="JBBPCB010000005">
    <property type="protein sequence ID" value="MEK8180438.1"/>
    <property type="molecule type" value="Genomic_DNA"/>
</dbReference>
<dbReference type="Proteomes" id="UP001491349">
    <property type="component" value="Unassembled WGS sequence"/>
</dbReference>
<dbReference type="PANTHER" id="PTHR43806:SF11">
    <property type="entry name" value="CEREVISIN-RELATED"/>
    <property type="match status" value="1"/>
</dbReference>
<feature type="signal peptide" evidence="7">
    <location>
        <begin position="1"/>
        <end position="18"/>
    </location>
</feature>
<proteinExistence type="inferred from homology"/>
<dbReference type="CDD" id="cd04842">
    <property type="entry name" value="Peptidases_S8_Kp43_protease"/>
    <property type="match status" value="1"/>
</dbReference>
<dbReference type="Pfam" id="PF00082">
    <property type="entry name" value="Peptidase_S8"/>
    <property type="match status" value="1"/>
</dbReference>
<dbReference type="SUPFAM" id="SSF52743">
    <property type="entry name" value="Subtilisin-like"/>
    <property type="match status" value="1"/>
</dbReference>
<evidence type="ECO:0000256" key="4">
    <source>
        <dbReference type="ARBA" id="ARBA00022801"/>
    </source>
</evidence>
<keyword evidence="4 6" id="KW-0378">Hydrolase</keyword>
<reference evidence="10 11" key="1">
    <citation type="submission" date="2024-04" db="EMBL/GenBank/DDBJ databases">
        <title>draft genome sequnece of Flavobacterium buctense JCM 30750.</title>
        <authorList>
            <person name="Kim D.-U."/>
        </authorList>
    </citation>
    <scope>NUCLEOTIDE SEQUENCE [LARGE SCALE GENOMIC DNA]</scope>
    <source>
        <strain evidence="10 11">JCM 30750</strain>
    </source>
</reference>
<keyword evidence="2 6" id="KW-0645">Protease</keyword>
<dbReference type="InterPro" id="IPR008979">
    <property type="entry name" value="Galactose-bd-like_sf"/>
</dbReference>
<feature type="domain" description="Secretion system C-terminal sorting" evidence="9">
    <location>
        <begin position="547"/>
        <end position="617"/>
    </location>
</feature>
<gene>
    <name evidence="10" type="ORF">WMW71_08810</name>
</gene>
<accession>A0ABU9E1V5</accession>
<comment type="similarity">
    <text evidence="1 6">Belongs to the peptidase S8 family.</text>
</comment>
<dbReference type="RefSeq" id="WP_187659818.1">
    <property type="nucleotide sequence ID" value="NZ_JACTAB010000002.1"/>
</dbReference>
<dbReference type="InterPro" id="IPR034058">
    <property type="entry name" value="TagA/B/C/D_pept_dom"/>
</dbReference>
<evidence type="ECO:0000259" key="8">
    <source>
        <dbReference type="Pfam" id="PF00082"/>
    </source>
</evidence>
<dbReference type="InterPro" id="IPR000209">
    <property type="entry name" value="Peptidase_S8/S53_dom"/>
</dbReference>
<feature type="active site" description="Charge relay system" evidence="6">
    <location>
        <position position="117"/>
    </location>
</feature>
<organism evidence="10 11">
    <name type="scientific">Flavobacterium buctense</name>
    <dbReference type="NCBI Taxonomy" id="1648146"/>
    <lineage>
        <taxon>Bacteria</taxon>
        <taxon>Pseudomonadati</taxon>
        <taxon>Bacteroidota</taxon>
        <taxon>Flavobacteriia</taxon>
        <taxon>Flavobacteriales</taxon>
        <taxon>Flavobacteriaceae</taxon>
        <taxon>Flavobacterium</taxon>
    </lineage>
</organism>
<dbReference type="InterPro" id="IPR023828">
    <property type="entry name" value="Peptidase_S8_Ser-AS"/>
</dbReference>
<dbReference type="PANTHER" id="PTHR43806">
    <property type="entry name" value="PEPTIDASE S8"/>
    <property type="match status" value="1"/>
</dbReference>
<evidence type="ECO:0000256" key="6">
    <source>
        <dbReference type="PROSITE-ProRule" id="PRU01240"/>
    </source>
</evidence>
<sequence>MKYLLLLLLLSFSGFSQTISDRNKIIAKYDQEKIALLKSKTQAFYQLQQSLIDQYKKDHSYIESETNLLQKFDNGFPLFYTVYNQGSAITLGANALYPGGSLGLNLTGAGMVCGVWDGGRVRNTHQELTGEKIIFGDDNPTLSDHATHVSGTILATGVSPARRGIAYQSIAVTYNFANDYPEMLSFAESGNIVSNHSYGYIVTNFPNWRFGSYDISSVEIDDASNTFPYYQMVIAAGNDRNDTTIPQLAAKGGYDMLTGASLSKNSIVVAAVNGVPNYIDESSVIMSNFSNFGPTDDGRIKPDIAAKGVGVSSCTGPANNSYSSYQGTSMATPAITGMILLLQQHYNELNGEFMRAATVRGLICHSAKEAGLNVGPDYEYGWGLGNAESAAEIISGKDVSTLLEENTLLNTQVFTKQITITSTQDIKATICWTDPTGSVNASGEVDNRTPRLKNNLDLKILKDGVTYYPWKLDPIDPVSGATNDSDNDVDNVEKVEIFSAVPGVYTIQVSHKGTLLGGLQNFSLIANGVDGLSLDTRNYNLDDTIFIYPNPTNDILNFNLKDTVEISAINIHDVSGKQVFRNENVSGTSSIDVSNLTSGVYFVTFQTDKNAVTKKFIKE</sequence>
<evidence type="ECO:0000256" key="2">
    <source>
        <dbReference type="ARBA" id="ARBA00022670"/>
    </source>
</evidence>
<dbReference type="Gene3D" id="3.40.50.200">
    <property type="entry name" value="Peptidase S8/S53 domain"/>
    <property type="match status" value="1"/>
</dbReference>
<keyword evidence="11" id="KW-1185">Reference proteome</keyword>
<dbReference type="NCBIfam" id="TIGR04183">
    <property type="entry name" value="Por_Secre_tail"/>
    <property type="match status" value="1"/>
</dbReference>
<comment type="caution">
    <text evidence="10">The sequence shown here is derived from an EMBL/GenBank/DDBJ whole genome shotgun (WGS) entry which is preliminary data.</text>
</comment>
<keyword evidence="3 7" id="KW-0732">Signal</keyword>
<dbReference type="SUPFAM" id="SSF49785">
    <property type="entry name" value="Galactose-binding domain-like"/>
    <property type="match status" value="1"/>
</dbReference>
<name>A0ABU9E1V5_9FLAO</name>
<dbReference type="InterPro" id="IPR036852">
    <property type="entry name" value="Peptidase_S8/S53_dom_sf"/>
</dbReference>
<feature type="domain" description="Peptidase S8/S53" evidence="8">
    <location>
        <begin position="138"/>
        <end position="383"/>
    </location>
</feature>
<dbReference type="PROSITE" id="PS51892">
    <property type="entry name" value="SUBTILASE"/>
    <property type="match status" value="1"/>
</dbReference>
<dbReference type="InterPro" id="IPR026444">
    <property type="entry name" value="Secre_tail"/>
</dbReference>
<evidence type="ECO:0000313" key="10">
    <source>
        <dbReference type="EMBL" id="MEK8180438.1"/>
    </source>
</evidence>
<dbReference type="Gene3D" id="2.60.120.380">
    <property type="match status" value="1"/>
</dbReference>
<evidence type="ECO:0000259" key="9">
    <source>
        <dbReference type="Pfam" id="PF18962"/>
    </source>
</evidence>
<dbReference type="PROSITE" id="PS00138">
    <property type="entry name" value="SUBTILASE_SER"/>
    <property type="match status" value="1"/>
</dbReference>
<evidence type="ECO:0000256" key="1">
    <source>
        <dbReference type="ARBA" id="ARBA00011073"/>
    </source>
</evidence>
<feature type="chain" id="PRO_5045098561" evidence="7">
    <location>
        <begin position="19"/>
        <end position="619"/>
    </location>
</feature>
<evidence type="ECO:0000256" key="5">
    <source>
        <dbReference type="ARBA" id="ARBA00022825"/>
    </source>
</evidence>
<feature type="active site" description="Charge relay system" evidence="6">
    <location>
        <position position="329"/>
    </location>
</feature>
<feature type="active site" description="Charge relay system" evidence="6">
    <location>
        <position position="145"/>
    </location>
</feature>
<keyword evidence="5 6" id="KW-0720">Serine protease</keyword>
<evidence type="ECO:0000256" key="3">
    <source>
        <dbReference type="ARBA" id="ARBA00022729"/>
    </source>
</evidence>
<evidence type="ECO:0000313" key="11">
    <source>
        <dbReference type="Proteomes" id="UP001491349"/>
    </source>
</evidence>